<dbReference type="PANTHER" id="PTHR34047">
    <property type="entry name" value="NUCLEAR INTRON MATURASE 1, MITOCHONDRIAL-RELATED"/>
    <property type="match status" value="1"/>
</dbReference>
<dbReference type="InterPro" id="IPR000477">
    <property type="entry name" value="RT_dom"/>
</dbReference>
<protein>
    <recommendedName>
        <fullName evidence="1">Reverse transcriptase domain-containing protein</fullName>
    </recommendedName>
</protein>
<dbReference type="Proteomes" id="UP000233517">
    <property type="component" value="Unassembled WGS sequence"/>
</dbReference>
<sequence>MFEKIISDANFKLAYLKIIDQFAADRKNFKYHGLDNLLLKDYDLDPQKLINIAQKELVQKIEISPALSIKIPKKSNPKKFREIFIYNLKERIKAQAIFQILSPEIEKRLSDRLFSYRPGKSPYLAAKNFGRRYRRSFLSDYALILDLENYSDLIDKSILFTQLKGIFFDQDVLDVLNLFIFNKVYRQGAIETPSKGLVQGVPLIAMFANLYLSDLDFKYQNIVPFYIRVGDDIAFFDKKKEKLGEIMGNLKIELLVKKLAINEQKLYIGPARASFSFLGYNFNNGLISLEESFVKKTELGWKEILTYKNSSNNKKDQLLKKIMLEPKNNYNFKFQRIIKDKPLVNNSEQIKKLSESFWRILTKFFYQRYSPRNRRLLEERTRELGIKSLYNYYKKFHYERD</sequence>
<comment type="caution">
    <text evidence="2">The sequence shown here is derived from an EMBL/GenBank/DDBJ whole genome shotgun (WGS) entry which is preliminary data.</text>
</comment>
<dbReference type="AlphaFoldDB" id="A0A2N2E8Y8"/>
<dbReference type="PANTHER" id="PTHR34047:SF8">
    <property type="entry name" value="PROTEIN YKFC"/>
    <property type="match status" value="1"/>
</dbReference>
<evidence type="ECO:0000259" key="1">
    <source>
        <dbReference type="PROSITE" id="PS50878"/>
    </source>
</evidence>
<dbReference type="InterPro" id="IPR051083">
    <property type="entry name" value="GrpII_Intron_Splice-Mob/Def"/>
</dbReference>
<dbReference type="SUPFAM" id="SSF56672">
    <property type="entry name" value="DNA/RNA polymerases"/>
    <property type="match status" value="1"/>
</dbReference>
<organism evidence="2 3">
    <name type="scientific">Candidatus Falkowbacteria bacterium HGW-Falkowbacteria-1</name>
    <dbReference type="NCBI Taxonomy" id="2013768"/>
    <lineage>
        <taxon>Bacteria</taxon>
        <taxon>Candidatus Falkowiibacteriota</taxon>
    </lineage>
</organism>
<dbReference type="EMBL" id="PHAI01000003">
    <property type="protein sequence ID" value="PKM91132.1"/>
    <property type="molecule type" value="Genomic_DNA"/>
</dbReference>
<reference evidence="2 3" key="1">
    <citation type="journal article" date="2017" name="ISME J.">
        <title>Potential for microbial H2 and metal transformations associated with novel bacteria and archaea in deep terrestrial subsurface sediments.</title>
        <authorList>
            <person name="Hernsdorf A.W."/>
            <person name="Amano Y."/>
            <person name="Miyakawa K."/>
            <person name="Ise K."/>
            <person name="Suzuki Y."/>
            <person name="Anantharaman K."/>
            <person name="Probst A."/>
            <person name="Burstein D."/>
            <person name="Thomas B.C."/>
            <person name="Banfield J.F."/>
        </authorList>
    </citation>
    <scope>NUCLEOTIDE SEQUENCE [LARGE SCALE GENOMIC DNA]</scope>
    <source>
        <strain evidence="2">HGW-Falkowbacteria-1</strain>
    </source>
</reference>
<feature type="domain" description="Reverse transcriptase" evidence="1">
    <location>
        <begin position="52"/>
        <end position="282"/>
    </location>
</feature>
<name>A0A2N2E8Y8_9BACT</name>
<dbReference type="InterPro" id="IPR043502">
    <property type="entry name" value="DNA/RNA_pol_sf"/>
</dbReference>
<evidence type="ECO:0000313" key="2">
    <source>
        <dbReference type="EMBL" id="PKM91132.1"/>
    </source>
</evidence>
<gene>
    <name evidence="2" type="ORF">CVU82_03705</name>
</gene>
<accession>A0A2N2E8Y8</accession>
<dbReference type="Pfam" id="PF00078">
    <property type="entry name" value="RVT_1"/>
    <property type="match status" value="1"/>
</dbReference>
<dbReference type="PROSITE" id="PS50878">
    <property type="entry name" value="RT_POL"/>
    <property type="match status" value="1"/>
</dbReference>
<evidence type="ECO:0000313" key="3">
    <source>
        <dbReference type="Proteomes" id="UP000233517"/>
    </source>
</evidence>
<proteinExistence type="predicted"/>